<dbReference type="Gene3D" id="1.25.10.10">
    <property type="entry name" value="Leucine-rich Repeat Variant"/>
    <property type="match status" value="2"/>
</dbReference>
<organism evidence="4 5">
    <name type="scientific">Aquarana catesbeiana</name>
    <name type="common">American bullfrog</name>
    <name type="synonym">Rana catesbeiana</name>
    <dbReference type="NCBI Taxonomy" id="8400"/>
    <lineage>
        <taxon>Eukaryota</taxon>
        <taxon>Metazoa</taxon>
        <taxon>Chordata</taxon>
        <taxon>Craniata</taxon>
        <taxon>Vertebrata</taxon>
        <taxon>Euteleostomi</taxon>
        <taxon>Amphibia</taxon>
        <taxon>Batrachia</taxon>
        <taxon>Anura</taxon>
        <taxon>Neobatrachia</taxon>
        <taxon>Ranoidea</taxon>
        <taxon>Ranidae</taxon>
        <taxon>Aquarana</taxon>
    </lineage>
</organism>
<evidence type="ECO:0000259" key="3">
    <source>
        <dbReference type="Pfam" id="PF19273"/>
    </source>
</evidence>
<feature type="domain" description="Exportin-5 C-terminal" evidence="3">
    <location>
        <begin position="341"/>
        <end position="598"/>
    </location>
</feature>
<dbReference type="PANTHER" id="PTHR11223:SF3">
    <property type="entry name" value="EXPORTIN-5"/>
    <property type="match status" value="1"/>
</dbReference>
<keyword evidence="5" id="KW-1185">Reference proteome</keyword>
<dbReference type="Proteomes" id="UP000228934">
    <property type="component" value="Unassembled WGS sequence"/>
</dbReference>
<evidence type="ECO:0000313" key="4">
    <source>
        <dbReference type="EMBL" id="PIO29770.1"/>
    </source>
</evidence>
<dbReference type="Pfam" id="PF08389">
    <property type="entry name" value="Xpo1"/>
    <property type="match status" value="1"/>
</dbReference>
<dbReference type="InterPro" id="IPR045065">
    <property type="entry name" value="XPO1/5"/>
</dbReference>
<accession>A0A2G9RPF0</accession>
<name>A0A2G9RPF0_AQUCT</name>
<evidence type="ECO:0000256" key="1">
    <source>
        <dbReference type="SAM" id="MobiDB-lite"/>
    </source>
</evidence>
<dbReference type="InterPro" id="IPR045478">
    <property type="entry name" value="Exportin-5_C"/>
</dbReference>
<feature type="region of interest" description="Disordered" evidence="1">
    <location>
        <begin position="78"/>
        <end position="98"/>
    </location>
</feature>
<dbReference type="AlphaFoldDB" id="A0A2G9RPF0"/>
<dbReference type="PANTHER" id="PTHR11223">
    <property type="entry name" value="EXPORTIN 1/5"/>
    <property type="match status" value="1"/>
</dbReference>
<feature type="non-terminal residue" evidence="4">
    <location>
        <position position="1"/>
    </location>
</feature>
<dbReference type="SUPFAM" id="SSF48371">
    <property type="entry name" value="ARM repeat"/>
    <property type="match status" value="1"/>
</dbReference>
<dbReference type="InterPro" id="IPR011989">
    <property type="entry name" value="ARM-like"/>
</dbReference>
<dbReference type="GO" id="GO:0005634">
    <property type="term" value="C:nucleus"/>
    <property type="evidence" value="ECO:0007669"/>
    <property type="project" value="TreeGrafter"/>
</dbReference>
<proteinExistence type="predicted"/>
<dbReference type="InterPro" id="IPR013598">
    <property type="entry name" value="Exportin-1/Importin-b-like"/>
</dbReference>
<evidence type="ECO:0000259" key="2">
    <source>
        <dbReference type="Pfam" id="PF08389"/>
    </source>
</evidence>
<feature type="domain" description="Exportin-1/Importin-beta-like" evidence="2">
    <location>
        <begin position="105"/>
        <end position="229"/>
    </location>
</feature>
<dbReference type="GO" id="GO:0006611">
    <property type="term" value="P:protein export from nucleus"/>
    <property type="evidence" value="ECO:0007669"/>
    <property type="project" value="InterPro"/>
</dbReference>
<evidence type="ECO:0000313" key="5">
    <source>
        <dbReference type="Proteomes" id="UP000228934"/>
    </source>
</evidence>
<dbReference type="Pfam" id="PF19273">
    <property type="entry name" value="Exportin-5"/>
    <property type="match status" value="1"/>
</dbReference>
<reference evidence="5" key="1">
    <citation type="journal article" date="2017" name="Nat. Commun.">
        <title>The North American bullfrog draft genome provides insight into hormonal regulation of long noncoding RNA.</title>
        <authorList>
            <person name="Hammond S.A."/>
            <person name="Warren R.L."/>
            <person name="Vandervalk B.P."/>
            <person name="Kucuk E."/>
            <person name="Khan H."/>
            <person name="Gibb E.A."/>
            <person name="Pandoh P."/>
            <person name="Kirk H."/>
            <person name="Zhao Y."/>
            <person name="Jones M."/>
            <person name="Mungall A.J."/>
            <person name="Coope R."/>
            <person name="Pleasance S."/>
            <person name="Moore R.A."/>
            <person name="Holt R.A."/>
            <person name="Round J.M."/>
            <person name="Ohora S."/>
            <person name="Walle B.V."/>
            <person name="Veldhoen N."/>
            <person name="Helbing C.C."/>
            <person name="Birol I."/>
        </authorList>
    </citation>
    <scope>NUCLEOTIDE SEQUENCE [LARGE SCALE GENOMIC DNA]</scope>
</reference>
<dbReference type="GO" id="GO:0005737">
    <property type="term" value="C:cytoplasm"/>
    <property type="evidence" value="ECO:0007669"/>
    <property type="project" value="TreeGrafter"/>
</dbReference>
<dbReference type="OrthoDB" id="2215036at2759"/>
<dbReference type="GO" id="GO:0005049">
    <property type="term" value="F:nuclear export signal receptor activity"/>
    <property type="evidence" value="ECO:0007669"/>
    <property type="project" value="InterPro"/>
</dbReference>
<dbReference type="InterPro" id="IPR016024">
    <property type="entry name" value="ARM-type_fold"/>
</dbReference>
<dbReference type="EMBL" id="KV934332">
    <property type="protein sequence ID" value="PIO29770.1"/>
    <property type="molecule type" value="Genomic_DNA"/>
</dbReference>
<dbReference type="GO" id="GO:0042565">
    <property type="term" value="C:RNA nuclear export complex"/>
    <property type="evidence" value="ECO:0007669"/>
    <property type="project" value="TreeGrafter"/>
</dbReference>
<gene>
    <name evidence="4" type="ORF">AB205_0126620</name>
</gene>
<protein>
    <submittedName>
        <fullName evidence="4">Uncharacterized protein</fullName>
    </submittedName>
</protein>
<dbReference type="GO" id="GO:0006405">
    <property type="term" value="P:RNA export from nucleus"/>
    <property type="evidence" value="ECO:0007669"/>
    <property type="project" value="TreeGrafter"/>
</dbReference>
<feature type="compositionally biased region" description="Polar residues" evidence="1">
    <location>
        <begin position="87"/>
        <end position="98"/>
    </location>
</feature>
<sequence>FRWNAMERKEKMCLKDSVMGLIAGSGAATPFYQFESSVSAQFAYADPCLVKYTFHFHVSDAEQNGRGGSKCGQSAGVACTPSSSSSQCSRRYTDQSGKGTPQVLEVQKELVMFILLRLAEDVVTFQTLPAQRRRDIQTTMTQNMDKLFTFMLGILADSMHHYQQLKGDPTQKDKCQGLCRVALANLNTLAGYIDWVSFSYLTAQDCKLLQMFCLLLAEEDLQVEAAECLLIAVSRKGKLEDRAPLLNLFADSPIHCIMAAANVSSGFVAVSGRSRDDAAHAHRSFLPGKVRQPLLDFQPGIQSACAADISGSMQKEYPLNRTGLGDINFTYRKAHGEGLQEKRYIFLKRLCQVMCALSSQLCALTMSPENKIPMTFDKYLKSLLDFTSHPSQFLKSSTMTTWGSLFRHNIISKDHALQAMVPEFLRVSMSIAARVGLPSKSDSPSCEYSRLDFDSDDDFVTFFHDFRAVMRDVIRQACRLNPHTSFHMAAEWLHFQLSAPLDPGPNSSAGEELCTLLSPSYIQWEAMTFFCECVINQVVRVLRKEDLPVTQGVELLQIVLSYETRDPLILTCLLDNLTLLFPFMRYMNDFMPSILTKVSAFLSYDSPHLF</sequence>
<dbReference type="GO" id="GO:0003723">
    <property type="term" value="F:RNA binding"/>
    <property type="evidence" value="ECO:0007669"/>
    <property type="project" value="TreeGrafter"/>
</dbReference>